<proteinExistence type="predicted"/>
<feature type="transmembrane region" description="Helical" evidence="1">
    <location>
        <begin position="31"/>
        <end position="51"/>
    </location>
</feature>
<protein>
    <submittedName>
        <fullName evidence="2">Uncharacterized protein</fullName>
    </submittedName>
</protein>
<reference evidence="2 3" key="1">
    <citation type="submission" date="2015-09" db="EMBL/GenBank/DDBJ databases">
        <title>Complete genome of Psychrobacter urativorans R10.10B.</title>
        <authorList>
            <person name="See-Too W.S."/>
            <person name="Chan K.G."/>
        </authorList>
    </citation>
    <scope>NUCLEOTIDE SEQUENCE [LARGE SCALE GENOMIC DNA]</scope>
    <source>
        <strain evidence="2 3">R10.10B</strain>
    </source>
</reference>
<accession>A0A0M3V951</accession>
<gene>
    <name evidence="2" type="ORF">AOC03_08225</name>
</gene>
<dbReference type="KEGG" id="pur:AOC03_08225"/>
<dbReference type="EMBL" id="CP012678">
    <property type="protein sequence ID" value="ALF60027.1"/>
    <property type="molecule type" value="Genomic_DNA"/>
</dbReference>
<sequence>MPVVSLIHLIATVYFYKKGYYRSQSFTIKHLVVALFFPIAGMALITFEYVMNLSKGGIDVASFLLILSLYGLLVVIFAIPYLLHLRAAKK</sequence>
<name>A0A0M3V951_9GAMM</name>
<feature type="transmembrane region" description="Helical" evidence="1">
    <location>
        <begin position="63"/>
        <end position="83"/>
    </location>
</feature>
<evidence type="ECO:0000313" key="2">
    <source>
        <dbReference type="EMBL" id="ALF60027.1"/>
    </source>
</evidence>
<organism evidence="2 3">
    <name type="scientific">Psychrobacter urativorans</name>
    <dbReference type="NCBI Taxonomy" id="45610"/>
    <lineage>
        <taxon>Bacteria</taxon>
        <taxon>Pseudomonadati</taxon>
        <taxon>Pseudomonadota</taxon>
        <taxon>Gammaproteobacteria</taxon>
        <taxon>Moraxellales</taxon>
        <taxon>Moraxellaceae</taxon>
        <taxon>Psychrobacter</taxon>
    </lineage>
</organism>
<evidence type="ECO:0000256" key="1">
    <source>
        <dbReference type="SAM" id="Phobius"/>
    </source>
</evidence>
<keyword evidence="1" id="KW-0472">Membrane</keyword>
<keyword evidence="3" id="KW-1185">Reference proteome</keyword>
<keyword evidence="1" id="KW-0812">Transmembrane</keyword>
<dbReference type="AlphaFoldDB" id="A0A0M3V951"/>
<dbReference type="Proteomes" id="UP000059847">
    <property type="component" value="Chromosome"/>
</dbReference>
<evidence type="ECO:0000313" key="3">
    <source>
        <dbReference type="Proteomes" id="UP000059847"/>
    </source>
</evidence>
<keyword evidence="1" id="KW-1133">Transmembrane helix</keyword>